<evidence type="ECO:0000313" key="10">
    <source>
        <dbReference type="Proteomes" id="UP000322699"/>
    </source>
</evidence>
<dbReference type="InterPro" id="IPR014710">
    <property type="entry name" value="RmlC-like_jellyroll"/>
</dbReference>
<name>A0A5B1CQY9_9BACT</name>
<dbReference type="InterPro" id="IPR017900">
    <property type="entry name" value="4Fe4S_Fe_S_CS"/>
</dbReference>
<keyword evidence="4" id="KW-0408">Iron</keyword>
<evidence type="ECO:0000256" key="3">
    <source>
        <dbReference type="ARBA" id="ARBA00022737"/>
    </source>
</evidence>
<dbReference type="PROSITE" id="PS51379">
    <property type="entry name" value="4FE4S_FER_2"/>
    <property type="match status" value="3"/>
</dbReference>
<dbReference type="RefSeq" id="WP_068261798.1">
    <property type="nucleotide sequence ID" value="NZ_VRLW01000001.1"/>
</dbReference>
<evidence type="ECO:0000256" key="6">
    <source>
        <dbReference type="SAM" id="MobiDB-lite"/>
    </source>
</evidence>
<dbReference type="InterPro" id="IPR017896">
    <property type="entry name" value="4Fe4S_Fe-S-bd"/>
</dbReference>
<feature type="domain" description="Cyclic nucleotide-binding" evidence="7">
    <location>
        <begin position="250"/>
        <end position="350"/>
    </location>
</feature>
<evidence type="ECO:0000259" key="7">
    <source>
        <dbReference type="PROSITE" id="PS50042"/>
    </source>
</evidence>
<keyword evidence="5" id="KW-0411">Iron-sulfur</keyword>
<dbReference type="InterPro" id="IPR050294">
    <property type="entry name" value="RnfB_subfamily"/>
</dbReference>
<evidence type="ECO:0000256" key="4">
    <source>
        <dbReference type="ARBA" id="ARBA00023004"/>
    </source>
</evidence>
<dbReference type="GO" id="GO:0046872">
    <property type="term" value="F:metal ion binding"/>
    <property type="evidence" value="ECO:0007669"/>
    <property type="project" value="UniProtKB-KW"/>
</dbReference>
<dbReference type="PROSITE" id="PS00198">
    <property type="entry name" value="4FE4S_FER_1"/>
    <property type="match status" value="1"/>
</dbReference>
<dbReference type="Pfam" id="PF00027">
    <property type="entry name" value="cNMP_binding"/>
    <property type="match status" value="1"/>
</dbReference>
<keyword evidence="3" id="KW-0677">Repeat</keyword>
<dbReference type="OrthoDB" id="9810688at2"/>
<dbReference type="Gene3D" id="3.30.70.20">
    <property type="match status" value="2"/>
</dbReference>
<comment type="caution">
    <text evidence="9">The sequence shown here is derived from an EMBL/GenBank/DDBJ whole genome shotgun (WGS) entry which is preliminary data.</text>
</comment>
<dbReference type="GO" id="GO:0051539">
    <property type="term" value="F:4 iron, 4 sulfur cluster binding"/>
    <property type="evidence" value="ECO:0007669"/>
    <property type="project" value="UniProtKB-KW"/>
</dbReference>
<dbReference type="InterPro" id="IPR018490">
    <property type="entry name" value="cNMP-bd_dom_sf"/>
</dbReference>
<evidence type="ECO:0000256" key="1">
    <source>
        <dbReference type="ARBA" id="ARBA00022485"/>
    </source>
</evidence>
<dbReference type="Proteomes" id="UP000322699">
    <property type="component" value="Unassembled WGS sequence"/>
</dbReference>
<keyword evidence="1" id="KW-0004">4Fe-4S</keyword>
<dbReference type="CDD" id="cd16367">
    <property type="entry name" value="DMSOR_beta_like"/>
    <property type="match status" value="1"/>
</dbReference>
<organism evidence="9 10">
    <name type="scientific">Rubripirellula obstinata</name>
    <dbReference type="NCBI Taxonomy" id="406547"/>
    <lineage>
        <taxon>Bacteria</taxon>
        <taxon>Pseudomonadati</taxon>
        <taxon>Planctomycetota</taxon>
        <taxon>Planctomycetia</taxon>
        <taxon>Pirellulales</taxon>
        <taxon>Pirellulaceae</taxon>
        <taxon>Rubripirellula</taxon>
    </lineage>
</organism>
<dbReference type="EMBL" id="VRLW01000001">
    <property type="protein sequence ID" value="KAA1262060.1"/>
    <property type="molecule type" value="Genomic_DNA"/>
</dbReference>
<accession>A0A5B1CQY9</accession>
<dbReference type="CDD" id="cd00038">
    <property type="entry name" value="CAP_ED"/>
    <property type="match status" value="2"/>
</dbReference>
<feature type="region of interest" description="Disordered" evidence="6">
    <location>
        <begin position="400"/>
        <end position="433"/>
    </location>
</feature>
<proteinExistence type="predicted"/>
<dbReference type="PRINTS" id="PR00103">
    <property type="entry name" value="CAMPKINASE"/>
</dbReference>
<evidence type="ECO:0000313" key="9">
    <source>
        <dbReference type="EMBL" id="KAA1262060.1"/>
    </source>
</evidence>
<dbReference type="AlphaFoldDB" id="A0A5B1CQY9"/>
<evidence type="ECO:0000256" key="2">
    <source>
        <dbReference type="ARBA" id="ARBA00022723"/>
    </source>
</evidence>
<keyword evidence="10" id="KW-1185">Reference proteome</keyword>
<dbReference type="InterPro" id="IPR000595">
    <property type="entry name" value="cNMP-bd_dom"/>
</dbReference>
<dbReference type="PROSITE" id="PS50042">
    <property type="entry name" value="CNMP_BINDING_3"/>
    <property type="match status" value="3"/>
</dbReference>
<sequence length="619" mass="68605">MTTEEPIAVRRPARWTEPMDASMTDADVKWLRSRQPFASMDESAFPRGAPIEGIIRGDTRLHRCEPGEVIVREGDYGNSAFLVLSGETSVLVDSLDPKLLGRPPVEKKSWIDALGEYLGQSYLGRSKLVEARRPDQVTTDLPANDEHDNQNNPASIRQVDDRPAVFLQDFGGVLKGSNTITIGPGELFGEVAAMYRSPRTATVIAKTETTLLEIRWQGLRILRRDPCFADTLDKHYRENWLTVHLRELPLLRHLPEAGLERVAKATQMRSYGRMEWNADYKKSRTLPVEQQIASEPLVASEGAMPTDLIIVRSGFARLSQAYGASERTTAYLGKGHLFGLEEVATNSARTDNSAPRTLKHSLRAVGFLDTLQIPVEVFATEILPFVRRSELPEQVAALLQNQDADRSGKEDRRKSNRDKAVAKSDWNDLPTSGGQRFQPTGLLEFVVQNRLNNGQQAMVIDLHRCTRCDDCVRACAATHDGNPRFTRQGISHERLQFTQACMQCDDPVCMIGCPTGAITRNDETGVVGIHESICVGCGVCASSCPYENINMVQVQDHAGRPYTDIATQKPIQKATKCDMCQDSPSGPACAAACPHDALVRIDLTQSKPLRDWLDQRGAT</sequence>
<feature type="compositionally biased region" description="Basic and acidic residues" evidence="6">
    <location>
        <begin position="403"/>
        <end position="426"/>
    </location>
</feature>
<gene>
    <name evidence="9" type="primary">ydhX</name>
    <name evidence="9" type="ORF">LF1_46210</name>
</gene>
<dbReference type="Gene3D" id="2.60.120.10">
    <property type="entry name" value="Jelly Rolls"/>
    <property type="match status" value="2"/>
</dbReference>
<evidence type="ECO:0000256" key="5">
    <source>
        <dbReference type="ARBA" id="ARBA00023014"/>
    </source>
</evidence>
<feature type="domain" description="Cyclic nucleotide-binding" evidence="7">
    <location>
        <begin position="65"/>
        <end position="116"/>
    </location>
</feature>
<evidence type="ECO:0000259" key="8">
    <source>
        <dbReference type="PROSITE" id="PS51379"/>
    </source>
</evidence>
<dbReference type="PANTHER" id="PTHR42859:SF17">
    <property type="entry name" value="ELECTRON TRANSPORT PROTEIN HYDN-RELATED"/>
    <property type="match status" value="1"/>
</dbReference>
<reference evidence="9 10" key="1">
    <citation type="submission" date="2019-08" db="EMBL/GenBank/DDBJ databases">
        <title>Deep-cultivation of Planctomycetes and their phenomic and genomic characterization uncovers novel biology.</title>
        <authorList>
            <person name="Wiegand S."/>
            <person name="Jogler M."/>
            <person name="Boedeker C."/>
            <person name="Pinto D."/>
            <person name="Vollmers J."/>
            <person name="Rivas-Marin E."/>
            <person name="Kohn T."/>
            <person name="Peeters S.H."/>
            <person name="Heuer A."/>
            <person name="Rast P."/>
            <person name="Oberbeckmann S."/>
            <person name="Bunk B."/>
            <person name="Jeske O."/>
            <person name="Meyerdierks A."/>
            <person name="Storesund J.E."/>
            <person name="Kallscheuer N."/>
            <person name="Luecker S."/>
            <person name="Lage O.M."/>
            <person name="Pohl T."/>
            <person name="Merkel B.J."/>
            <person name="Hornburger P."/>
            <person name="Mueller R.-W."/>
            <person name="Bruemmer F."/>
            <person name="Labrenz M."/>
            <person name="Spormann A.M."/>
            <person name="Op Den Camp H."/>
            <person name="Overmann J."/>
            <person name="Amann R."/>
            <person name="Jetten M.S.M."/>
            <person name="Mascher T."/>
            <person name="Medema M.H."/>
            <person name="Devos D.P."/>
            <person name="Kaster A.-K."/>
            <person name="Ovreas L."/>
            <person name="Rohde M."/>
            <person name="Galperin M.Y."/>
            <person name="Jogler C."/>
        </authorList>
    </citation>
    <scope>NUCLEOTIDE SEQUENCE [LARGE SCALE GENOMIC DNA]</scope>
    <source>
        <strain evidence="9 10">LF1</strain>
    </source>
</reference>
<feature type="domain" description="4Fe-4S ferredoxin-type" evidence="8">
    <location>
        <begin position="456"/>
        <end position="488"/>
    </location>
</feature>
<dbReference type="SUPFAM" id="SSF51206">
    <property type="entry name" value="cAMP-binding domain-like"/>
    <property type="match status" value="2"/>
</dbReference>
<feature type="domain" description="4Fe-4S ferredoxin-type" evidence="8">
    <location>
        <begin position="493"/>
        <end position="523"/>
    </location>
</feature>
<dbReference type="PANTHER" id="PTHR42859">
    <property type="entry name" value="OXIDOREDUCTASE"/>
    <property type="match status" value="1"/>
</dbReference>
<protein>
    <submittedName>
        <fullName evidence="9">Putative ferredoxin-like protein YdhX</fullName>
    </submittedName>
</protein>
<dbReference type="SUPFAM" id="SSF54862">
    <property type="entry name" value="4Fe-4S ferredoxins"/>
    <property type="match status" value="1"/>
</dbReference>
<feature type="region of interest" description="Disordered" evidence="6">
    <location>
        <begin position="133"/>
        <end position="158"/>
    </location>
</feature>
<feature type="domain" description="4Fe-4S ferredoxin-type" evidence="8">
    <location>
        <begin position="525"/>
        <end position="554"/>
    </location>
</feature>
<dbReference type="Pfam" id="PF13247">
    <property type="entry name" value="Fer4_11"/>
    <property type="match status" value="1"/>
</dbReference>
<feature type="domain" description="Cyclic nucleotide-binding" evidence="7">
    <location>
        <begin position="156"/>
        <end position="222"/>
    </location>
</feature>
<keyword evidence="2" id="KW-0479">Metal-binding</keyword>